<accession>A0ABW4RT18</accession>
<keyword evidence="14" id="KW-1185">Reference proteome</keyword>
<keyword evidence="11" id="KW-0472">Membrane</keyword>
<dbReference type="EC" id="2.3.2.-" evidence="13"/>
<keyword evidence="8 9" id="KW-0961">Cell wall biogenesis/degradation</keyword>
<comment type="pathway">
    <text evidence="1 9">Cell wall biogenesis; peptidoglycan biosynthesis.</text>
</comment>
<feature type="compositionally biased region" description="Polar residues" evidence="10">
    <location>
        <begin position="454"/>
        <end position="463"/>
    </location>
</feature>
<evidence type="ECO:0000313" key="14">
    <source>
        <dbReference type="Proteomes" id="UP001597233"/>
    </source>
</evidence>
<evidence type="ECO:0000256" key="9">
    <source>
        <dbReference type="PROSITE-ProRule" id="PRU01373"/>
    </source>
</evidence>
<dbReference type="InterPro" id="IPR005490">
    <property type="entry name" value="LD_TPept_cat_dom"/>
</dbReference>
<evidence type="ECO:0000256" key="4">
    <source>
        <dbReference type="ARBA" id="ARBA00022679"/>
    </source>
</evidence>
<organism evidence="13 14">
    <name type="scientific">Paenibacillus wenxiniae</name>
    <dbReference type="NCBI Taxonomy" id="1636843"/>
    <lineage>
        <taxon>Bacteria</taxon>
        <taxon>Bacillati</taxon>
        <taxon>Bacillota</taxon>
        <taxon>Bacilli</taxon>
        <taxon>Bacillales</taxon>
        <taxon>Paenibacillaceae</taxon>
        <taxon>Paenibacillus</taxon>
    </lineage>
</organism>
<feature type="active site" description="Proton donor/acceptor" evidence="9">
    <location>
        <position position="395"/>
    </location>
</feature>
<dbReference type="Proteomes" id="UP001597233">
    <property type="component" value="Unassembled WGS sequence"/>
</dbReference>
<keyword evidence="4 13" id="KW-0808">Transferase</keyword>
<comment type="caution">
    <text evidence="13">The sequence shown here is derived from an EMBL/GenBank/DDBJ whole genome shotgun (WGS) entry which is preliminary data.</text>
</comment>
<protein>
    <submittedName>
        <fullName evidence="13">L,D-transpeptidase</fullName>
        <ecNumber evidence="13">2.3.2.-</ecNumber>
    </submittedName>
</protein>
<feature type="active site" description="Nucleophile" evidence="9">
    <location>
        <position position="411"/>
    </location>
</feature>
<feature type="transmembrane region" description="Helical" evidence="11">
    <location>
        <begin position="85"/>
        <end position="105"/>
    </location>
</feature>
<evidence type="ECO:0000256" key="3">
    <source>
        <dbReference type="ARBA" id="ARBA00022676"/>
    </source>
</evidence>
<gene>
    <name evidence="13" type="ORF">ACFSC9_23995</name>
</gene>
<keyword evidence="11" id="KW-0812">Transmembrane</keyword>
<dbReference type="GO" id="GO:0016746">
    <property type="term" value="F:acyltransferase activity"/>
    <property type="evidence" value="ECO:0007669"/>
    <property type="project" value="UniProtKB-KW"/>
</dbReference>
<dbReference type="InterPro" id="IPR038063">
    <property type="entry name" value="Transpep_catalytic_dom"/>
</dbReference>
<evidence type="ECO:0000256" key="10">
    <source>
        <dbReference type="SAM" id="MobiDB-lite"/>
    </source>
</evidence>
<evidence type="ECO:0000256" key="2">
    <source>
        <dbReference type="ARBA" id="ARBA00005992"/>
    </source>
</evidence>
<keyword evidence="11" id="KW-1133">Transmembrane helix</keyword>
<dbReference type="EMBL" id="JBHUEH010000032">
    <property type="protein sequence ID" value="MFD1888558.1"/>
    <property type="molecule type" value="Genomic_DNA"/>
</dbReference>
<evidence type="ECO:0000256" key="8">
    <source>
        <dbReference type="ARBA" id="ARBA00023316"/>
    </source>
</evidence>
<dbReference type="PANTHER" id="PTHR30582">
    <property type="entry name" value="L,D-TRANSPEPTIDASE"/>
    <property type="match status" value="1"/>
</dbReference>
<dbReference type="SUPFAM" id="SSF141523">
    <property type="entry name" value="L,D-transpeptidase catalytic domain-like"/>
    <property type="match status" value="1"/>
</dbReference>
<evidence type="ECO:0000256" key="6">
    <source>
        <dbReference type="ARBA" id="ARBA00022960"/>
    </source>
</evidence>
<evidence type="ECO:0000313" key="13">
    <source>
        <dbReference type="EMBL" id="MFD1888558.1"/>
    </source>
</evidence>
<dbReference type="CDD" id="cd16913">
    <property type="entry name" value="YkuD_like"/>
    <property type="match status" value="1"/>
</dbReference>
<evidence type="ECO:0000256" key="11">
    <source>
        <dbReference type="SAM" id="Phobius"/>
    </source>
</evidence>
<keyword evidence="5" id="KW-0378">Hydrolase</keyword>
<evidence type="ECO:0000256" key="1">
    <source>
        <dbReference type="ARBA" id="ARBA00004752"/>
    </source>
</evidence>
<keyword evidence="7 9" id="KW-0573">Peptidoglycan synthesis</keyword>
<feature type="region of interest" description="Disordered" evidence="10">
    <location>
        <begin position="447"/>
        <end position="471"/>
    </location>
</feature>
<feature type="domain" description="L,D-TPase catalytic" evidence="12">
    <location>
        <begin position="326"/>
        <end position="435"/>
    </location>
</feature>
<dbReference type="PANTHER" id="PTHR30582:SF24">
    <property type="entry name" value="L,D-TRANSPEPTIDASE ERFK_SRFK-RELATED"/>
    <property type="match status" value="1"/>
</dbReference>
<evidence type="ECO:0000256" key="5">
    <source>
        <dbReference type="ARBA" id="ARBA00022801"/>
    </source>
</evidence>
<dbReference type="Pfam" id="PF03734">
    <property type="entry name" value="YkuD"/>
    <property type="match status" value="1"/>
</dbReference>
<dbReference type="InterPro" id="IPR050979">
    <property type="entry name" value="LD-transpeptidase"/>
</dbReference>
<comment type="similarity">
    <text evidence="2">Belongs to the YkuD family.</text>
</comment>
<dbReference type="Gene3D" id="2.40.440.10">
    <property type="entry name" value="L,D-transpeptidase catalytic domain-like"/>
    <property type="match status" value="1"/>
</dbReference>
<dbReference type="PROSITE" id="PS52029">
    <property type="entry name" value="LD_TPASE"/>
    <property type="match status" value="1"/>
</dbReference>
<sequence>MKNLLYLKRYVKMHPDNRMGWYLLGKEYESDGQMGKANYCYNRAGDVYEAFEQSQIPAEVLKDYEAKVMEMGHARERKLHKRRMIWFGIVLLFLIMMRSIGLPAADDQMAMENAPAATTNGVNSGTVTKQQPEIVPAYHAPLSFTAASGGSAAAGSGLALFISQQLNGTEPDRAAILGMEKSGKWELWKHRLPVAYTMQANDTPAEVQVQSYNAVACRCKPGDTGVSSTDVATWMQQQEQLAVMQTALANFKAARGQLPQGLGELDQSFPTNWLSGTTEPMDQSFQTLRSYPLDPASAMPENGFSGTMQKLFASTLGNRPYFSEPLEIVVDKKKHRLGLVSGTKLLRNYPVGLGGTKTPEGVFHLSIKVMNPNGKSDGEFGSRGMQLSDTNYAIHGTNDPDSIGADESLGCVRMSKNDVEELFDMAPLGTKVTIASDVLPDDIQVPQKRYASNKKPQQDQTDPSRMYHWLN</sequence>
<keyword evidence="6 9" id="KW-0133">Cell shape</keyword>
<evidence type="ECO:0000259" key="12">
    <source>
        <dbReference type="PROSITE" id="PS52029"/>
    </source>
</evidence>
<dbReference type="RefSeq" id="WP_347323266.1">
    <property type="nucleotide sequence ID" value="NZ_JBCGUH010000001.1"/>
</dbReference>
<keyword evidence="3" id="KW-0328">Glycosyltransferase</keyword>
<keyword evidence="13" id="KW-0012">Acyltransferase</keyword>
<proteinExistence type="inferred from homology"/>
<reference evidence="14" key="1">
    <citation type="journal article" date="2019" name="Int. J. Syst. Evol. Microbiol.">
        <title>The Global Catalogue of Microorganisms (GCM) 10K type strain sequencing project: providing services to taxonomists for standard genome sequencing and annotation.</title>
        <authorList>
            <consortium name="The Broad Institute Genomics Platform"/>
            <consortium name="The Broad Institute Genome Sequencing Center for Infectious Disease"/>
            <person name="Wu L."/>
            <person name="Ma J."/>
        </authorList>
    </citation>
    <scope>NUCLEOTIDE SEQUENCE [LARGE SCALE GENOMIC DNA]</scope>
    <source>
        <strain evidence="14">CCUG 54950</strain>
    </source>
</reference>
<evidence type="ECO:0000256" key="7">
    <source>
        <dbReference type="ARBA" id="ARBA00022984"/>
    </source>
</evidence>
<name>A0ABW4RT18_9BACL</name>